<gene>
    <name evidence="2" type="ORF">PBRA_005104</name>
    <name evidence="3" type="ORF">PLBR_LOCUS1767</name>
</gene>
<evidence type="ECO:0000313" key="4">
    <source>
        <dbReference type="Proteomes" id="UP000039324"/>
    </source>
</evidence>
<organism evidence="2 4">
    <name type="scientific">Plasmodiophora brassicae</name>
    <name type="common">Clubroot disease agent</name>
    <dbReference type="NCBI Taxonomy" id="37360"/>
    <lineage>
        <taxon>Eukaryota</taxon>
        <taxon>Sar</taxon>
        <taxon>Rhizaria</taxon>
        <taxon>Endomyxa</taxon>
        <taxon>Phytomyxea</taxon>
        <taxon>Plasmodiophorida</taxon>
        <taxon>Plasmodiophoridae</taxon>
        <taxon>Plasmodiophora</taxon>
    </lineage>
</organism>
<feature type="compositionally biased region" description="Basic residues" evidence="1">
    <location>
        <begin position="117"/>
        <end position="127"/>
    </location>
</feature>
<dbReference type="Proteomes" id="UP000290189">
    <property type="component" value="Unassembled WGS sequence"/>
</dbReference>
<keyword evidence="4" id="KW-1185">Reference proteome</keyword>
<dbReference type="EMBL" id="CDSF01000068">
    <property type="protein sequence ID" value="CEO96495.1"/>
    <property type="molecule type" value="Genomic_DNA"/>
</dbReference>
<sequence>MIRVGSCAALAAKEASSSADNRVAVAAMDAAREQHSTPAGSSSDCTTMAFITKLALRGNRESRGVWSRFGQPYVPHGKPDLRLAERAHEAKMKRGELRQEIGVTAAAGAGQADTHQTHGKSNAHHHQSPQQQTAKTVAVVPNGSGRQANGRLRREVDMDRYKFPRAQIHDAEQRCRMGRNGNLFARGSDRQRPDAQTSFPRLDLTKVKFADAQQRQCPSETRCTSKILGGPPAPTSYLFATGVDQAEEDAGAWPSSFSASLQGANQAGAASGTGAGAPQSVTNQKPPAARTTYLGEDPAQRWRQKFKDTRMRLDLELQQQLARAKLDRADVLQNRKLIGAATSIATRRAANLCASHTDTSVWGAVLAEQARDKQARLDLLDSASLDDSRRTELYRELEVLAESLCYERGVEVPASADLVRAVACVRELLEARTPLDHHLLFAAMRRLSPGCYQSLHQLVVLRFLRRRCNATLSDISKAGLTIPEAALVVIMSDKDSVHVI</sequence>
<proteinExistence type="predicted"/>
<reference evidence="3 5" key="2">
    <citation type="submission" date="2018-03" db="EMBL/GenBank/DDBJ databases">
        <authorList>
            <person name="Fogelqvist J."/>
        </authorList>
    </citation>
    <scope>NUCLEOTIDE SEQUENCE [LARGE SCALE GENOMIC DNA]</scope>
</reference>
<evidence type="ECO:0000313" key="5">
    <source>
        <dbReference type="Proteomes" id="UP000290189"/>
    </source>
</evidence>
<accession>A0A0G4IMN2</accession>
<geneLocation type="mitochondrion" evidence="3"/>
<dbReference type="EMBL" id="OVEO01000003">
    <property type="protein sequence ID" value="SPQ94552.1"/>
    <property type="molecule type" value="Genomic_DNA"/>
</dbReference>
<feature type="region of interest" description="Disordered" evidence="1">
    <location>
        <begin position="264"/>
        <end position="296"/>
    </location>
</feature>
<evidence type="ECO:0000313" key="3">
    <source>
        <dbReference type="EMBL" id="SPQ94552.1"/>
    </source>
</evidence>
<feature type="region of interest" description="Disordered" evidence="1">
    <location>
        <begin position="107"/>
        <end position="136"/>
    </location>
</feature>
<evidence type="ECO:0000256" key="1">
    <source>
        <dbReference type="SAM" id="MobiDB-lite"/>
    </source>
</evidence>
<reference evidence="2 4" key="1">
    <citation type="submission" date="2015-02" db="EMBL/GenBank/DDBJ databases">
        <authorList>
            <person name="Chooi Y.-H."/>
        </authorList>
    </citation>
    <scope>NUCLEOTIDE SEQUENCE [LARGE SCALE GENOMIC DNA]</scope>
    <source>
        <strain evidence="2">E3</strain>
    </source>
</reference>
<protein>
    <submittedName>
        <fullName evidence="2">Uncharacterized protein</fullName>
    </submittedName>
</protein>
<dbReference type="OMA" id="WKHINIG"/>
<evidence type="ECO:0000313" key="2">
    <source>
        <dbReference type="EMBL" id="CEO96495.1"/>
    </source>
</evidence>
<name>A0A0G4IMN2_PLABS</name>
<keyword evidence="3" id="KW-0496">Mitochondrion</keyword>
<dbReference type="AlphaFoldDB" id="A0A0G4IMN2"/>
<dbReference type="Proteomes" id="UP000039324">
    <property type="component" value="Unassembled WGS sequence"/>
</dbReference>
<feature type="compositionally biased region" description="Low complexity" evidence="1">
    <location>
        <begin position="264"/>
        <end position="280"/>
    </location>
</feature>